<keyword evidence="4" id="KW-1185">Reference proteome</keyword>
<evidence type="ECO:0000256" key="1">
    <source>
        <dbReference type="SAM" id="MobiDB-lite"/>
    </source>
</evidence>
<dbReference type="CDD" id="cd14687">
    <property type="entry name" value="bZIP_ATF2"/>
    <property type="match status" value="1"/>
</dbReference>
<dbReference type="InterPro" id="IPR046347">
    <property type="entry name" value="bZIP_sf"/>
</dbReference>
<protein>
    <recommendedName>
        <fullName evidence="2">BZIP domain-containing protein</fullName>
    </recommendedName>
</protein>
<dbReference type="GO" id="GO:0003700">
    <property type="term" value="F:DNA-binding transcription factor activity"/>
    <property type="evidence" value="ECO:0007669"/>
    <property type="project" value="InterPro"/>
</dbReference>
<evidence type="ECO:0000313" key="3">
    <source>
        <dbReference type="EMBL" id="KAK0616573.1"/>
    </source>
</evidence>
<feature type="compositionally biased region" description="Basic and acidic residues" evidence="1">
    <location>
        <begin position="179"/>
        <end position="189"/>
    </location>
</feature>
<name>A0AA39WJI0_9PEZI</name>
<dbReference type="PROSITE" id="PS51257">
    <property type="entry name" value="PROKAR_LIPOPROTEIN"/>
    <property type="match status" value="1"/>
</dbReference>
<sequence>MERLEDILLEYLANEQKDTNVNHPTGSCGCGDELLPVFNQEPPAPPSYSDPATFAHHMLGVSPPLLDDNPWFLTHWVDFSVIPTSSNSFDAYTHSLGATDISSFPGSLSLPSPTATSPFFPGPVTPPLLTPPVKRKRGRPRRYDCQNTIPEPSSIRSPTYPNTRTATPPPNRTSRTKHGAREAQSDAKRLRNRNAAQRYRGKLQESISQLQVEEREASAMHLALRAEAARLRTELFKLKNEVFRHVDCDCLYIQRYLRHAVCQSRETTQWSGIC</sequence>
<dbReference type="EMBL" id="JAULSU010000005">
    <property type="protein sequence ID" value="KAK0616573.1"/>
    <property type="molecule type" value="Genomic_DNA"/>
</dbReference>
<feature type="domain" description="BZIP" evidence="2">
    <location>
        <begin position="182"/>
        <end position="245"/>
    </location>
</feature>
<dbReference type="PROSITE" id="PS50217">
    <property type="entry name" value="BZIP"/>
    <property type="match status" value="1"/>
</dbReference>
<evidence type="ECO:0000259" key="2">
    <source>
        <dbReference type="PROSITE" id="PS50217"/>
    </source>
</evidence>
<feature type="compositionally biased region" description="Polar residues" evidence="1">
    <location>
        <begin position="145"/>
        <end position="157"/>
    </location>
</feature>
<dbReference type="Proteomes" id="UP001175000">
    <property type="component" value="Unassembled WGS sequence"/>
</dbReference>
<proteinExistence type="predicted"/>
<accession>A0AA39WJI0</accession>
<dbReference type="InterPro" id="IPR004827">
    <property type="entry name" value="bZIP"/>
</dbReference>
<comment type="caution">
    <text evidence="3">The sequence shown here is derived from an EMBL/GenBank/DDBJ whole genome shotgun (WGS) entry which is preliminary data.</text>
</comment>
<dbReference type="AlphaFoldDB" id="A0AA39WJI0"/>
<evidence type="ECO:0000313" key="4">
    <source>
        <dbReference type="Proteomes" id="UP001175000"/>
    </source>
</evidence>
<organism evidence="3 4">
    <name type="scientific">Immersiella caudata</name>
    <dbReference type="NCBI Taxonomy" id="314043"/>
    <lineage>
        <taxon>Eukaryota</taxon>
        <taxon>Fungi</taxon>
        <taxon>Dikarya</taxon>
        <taxon>Ascomycota</taxon>
        <taxon>Pezizomycotina</taxon>
        <taxon>Sordariomycetes</taxon>
        <taxon>Sordariomycetidae</taxon>
        <taxon>Sordariales</taxon>
        <taxon>Lasiosphaeriaceae</taxon>
        <taxon>Immersiella</taxon>
    </lineage>
</organism>
<dbReference type="SMART" id="SM00338">
    <property type="entry name" value="BRLZ"/>
    <property type="match status" value="1"/>
</dbReference>
<reference evidence="3" key="1">
    <citation type="submission" date="2023-06" db="EMBL/GenBank/DDBJ databases">
        <title>Genome-scale phylogeny and comparative genomics of the fungal order Sordariales.</title>
        <authorList>
            <consortium name="Lawrence Berkeley National Laboratory"/>
            <person name="Hensen N."/>
            <person name="Bonometti L."/>
            <person name="Westerberg I."/>
            <person name="Brannstrom I.O."/>
            <person name="Guillou S."/>
            <person name="Cros-Aarteil S."/>
            <person name="Calhoun S."/>
            <person name="Haridas S."/>
            <person name="Kuo A."/>
            <person name="Mondo S."/>
            <person name="Pangilinan J."/>
            <person name="Riley R."/>
            <person name="Labutti K."/>
            <person name="Andreopoulos B."/>
            <person name="Lipzen A."/>
            <person name="Chen C."/>
            <person name="Yanf M."/>
            <person name="Daum C."/>
            <person name="Ng V."/>
            <person name="Clum A."/>
            <person name="Steindorff A."/>
            <person name="Ohm R."/>
            <person name="Martin F."/>
            <person name="Silar P."/>
            <person name="Natvig D."/>
            <person name="Lalanne C."/>
            <person name="Gautier V."/>
            <person name="Ament-Velasquez S.L."/>
            <person name="Kruys A."/>
            <person name="Hutchinson M.I."/>
            <person name="Powell A.J."/>
            <person name="Barry K."/>
            <person name="Miller A.N."/>
            <person name="Grigoriev I.V."/>
            <person name="Debuchy R."/>
            <person name="Gladieux P."/>
            <person name="Thoren M.H."/>
            <person name="Johannesson H."/>
        </authorList>
    </citation>
    <scope>NUCLEOTIDE SEQUENCE</scope>
    <source>
        <strain evidence="3">CBS 606.72</strain>
    </source>
</reference>
<dbReference type="SUPFAM" id="SSF57959">
    <property type="entry name" value="Leucine zipper domain"/>
    <property type="match status" value="1"/>
</dbReference>
<gene>
    <name evidence="3" type="ORF">B0T14DRAFT_249446</name>
</gene>
<dbReference type="PROSITE" id="PS00036">
    <property type="entry name" value="BZIP_BASIC"/>
    <property type="match status" value="1"/>
</dbReference>
<dbReference type="Gene3D" id="1.20.5.170">
    <property type="match status" value="1"/>
</dbReference>
<feature type="region of interest" description="Disordered" evidence="1">
    <location>
        <begin position="115"/>
        <end position="199"/>
    </location>
</feature>
<feature type="compositionally biased region" description="Pro residues" evidence="1">
    <location>
        <begin position="120"/>
        <end position="130"/>
    </location>
</feature>